<dbReference type="AlphaFoldDB" id="A0AAV9V7N9"/>
<dbReference type="Proteomes" id="UP001375240">
    <property type="component" value="Unassembled WGS sequence"/>
</dbReference>
<comment type="caution">
    <text evidence="1">The sequence shown here is derived from an EMBL/GenBank/DDBJ whole genome shotgun (WGS) entry which is preliminary data.</text>
</comment>
<reference evidence="1 2" key="1">
    <citation type="submission" date="2019-10" db="EMBL/GenBank/DDBJ databases">
        <authorList>
            <person name="Palmer J.M."/>
        </authorList>
    </citation>
    <scope>NUCLEOTIDE SEQUENCE [LARGE SCALE GENOMIC DNA]</scope>
    <source>
        <strain evidence="1 2">TWF696</strain>
    </source>
</reference>
<gene>
    <name evidence="1" type="ORF">TWF696_004156</name>
</gene>
<accession>A0AAV9V7N9</accession>
<keyword evidence="2" id="KW-1185">Reference proteome</keyword>
<evidence type="ECO:0000313" key="1">
    <source>
        <dbReference type="EMBL" id="KAK6355030.1"/>
    </source>
</evidence>
<name>A0AAV9V7N9_9PEZI</name>
<proteinExistence type="predicted"/>
<sequence length="107" mass="12375">MPTTNSSLAFDAYHIPMKRFLRVLLLQYNLNSSQRPGPRSTCICRARQHEQVDRIPRYPPRRWPVNCISHLSREWINIPTGVAGRQLLPTGFRQLPARQPAEALTNE</sequence>
<dbReference type="EMBL" id="JAVHNQ010000002">
    <property type="protein sequence ID" value="KAK6355030.1"/>
    <property type="molecule type" value="Genomic_DNA"/>
</dbReference>
<evidence type="ECO:0000313" key="2">
    <source>
        <dbReference type="Proteomes" id="UP001375240"/>
    </source>
</evidence>
<organism evidence="1 2">
    <name type="scientific">Orbilia brochopaga</name>
    <dbReference type="NCBI Taxonomy" id="3140254"/>
    <lineage>
        <taxon>Eukaryota</taxon>
        <taxon>Fungi</taxon>
        <taxon>Dikarya</taxon>
        <taxon>Ascomycota</taxon>
        <taxon>Pezizomycotina</taxon>
        <taxon>Orbiliomycetes</taxon>
        <taxon>Orbiliales</taxon>
        <taxon>Orbiliaceae</taxon>
        <taxon>Orbilia</taxon>
    </lineage>
</organism>
<protein>
    <submittedName>
        <fullName evidence="1">Uncharacterized protein</fullName>
    </submittedName>
</protein>